<sequence length="212" mass="23979">MAIDSSLPSVLAMHPTTDRNNQAGQSLLANTVHPGDHSGATAPPQQGTNSQARGTNQDYGLISGKDTVTRNARTDPVTGQLRIETITFDGAGNRNQAFENMTEGNLREAIANLFGYADVGNGLGYMSPVQQAAQQAYAHFQTQCRQRKTQANRTRLDALRSHEEVMRKHEDTRKRLEDDWIRYEQAWGTNEQAWERHEEAERRRFTEIFRQH</sequence>
<dbReference type="OrthoDB" id="10506919at2759"/>
<proteinExistence type="predicted"/>
<feature type="compositionally biased region" description="Polar residues" evidence="1">
    <location>
        <begin position="18"/>
        <end position="29"/>
    </location>
</feature>
<evidence type="ECO:0000313" key="2">
    <source>
        <dbReference type="EMBL" id="KAJ3514504.1"/>
    </source>
</evidence>
<keyword evidence="3" id="KW-1185">Reference proteome</keyword>
<evidence type="ECO:0000256" key="1">
    <source>
        <dbReference type="SAM" id="MobiDB-lite"/>
    </source>
</evidence>
<evidence type="ECO:0000313" key="3">
    <source>
        <dbReference type="Proteomes" id="UP001148786"/>
    </source>
</evidence>
<protein>
    <submittedName>
        <fullName evidence="2">Uncharacterized protein</fullName>
    </submittedName>
</protein>
<organism evidence="2 3">
    <name type="scientific">Agrocybe chaxingu</name>
    <dbReference type="NCBI Taxonomy" id="84603"/>
    <lineage>
        <taxon>Eukaryota</taxon>
        <taxon>Fungi</taxon>
        <taxon>Dikarya</taxon>
        <taxon>Basidiomycota</taxon>
        <taxon>Agaricomycotina</taxon>
        <taxon>Agaricomycetes</taxon>
        <taxon>Agaricomycetidae</taxon>
        <taxon>Agaricales</taxon>
        <taxon>Agaricineae</taxon>
        <taxon>Strophariaceae</taxon>
        <taxon>Agrocybe</taxon>
    </lineage>
</organism>
<dbReference type="AlphaFoldDB" id="A0A9W8K4K7"/>
<comment type="caution">
    <text evidence="2">The sequence shown here is derived from an EMBL/GenBank/DDBJ whole genome shotgun (WGS) entry which is preliminary data.</text>
</comment>
<dbReference type="Proteomes" id="UP001148786">
    <property type="component" value="Unassembled WGS sequence"/>
</dbReference>
<feature type="region of interest" description="Disordered" evidence="1">
    <location>
        <begin position="1"/>
        <end position="62"/>
    </location>
</feature>
<feature type="compositionally biased region" description="Polar residues" evidence="1">
    <location>
        <begin position="43"/>
        <end position="58"/>
    </location>
</feature>
<dbReference type="EMBL" id="JANKHO010000141">
    <property type="protein sequence ID" value="KAJ3514504.1"/>
    <property type="molecule type" value="Genomic_DNA"/>
</dbReference>
<gene>
    <name evidence="2" type="ORF">NLJ89_g2338</name>
</gene>
<name>A0A9W8K4K7_9AGAR</name>
<accession>A0A9W8K4K7</accession>
<reference evidence="2" key="1">
    <citation type="submission" date="2022-07" db="EMBL/GenBank/DDBJ databases">
        <title>Genome Sequence of Agrocybe chaxingu.</title>
        <authorList>
            <person name="Buettner E."/>
        </authorList>
    </citation>
    <scope>NUCLEOTIDE SEQUENCE</scope>
    <source>
        <strain evidence="2">MP-N11</strain>
    </source>
</reference>